<gene>
    <name evidence="1" type="ORF">V5E97_30025</name>
</gene>
<name>A0AAU7CCV4_9BACT</name>
<reference evidence="1" key="1">
    <citation type="submission" date="2024-05" db="EMBL/GenBank/DDBJ databases">
        <title>Planctomycetes of the genus Singulisphaera possess chitinolytic capabilities.</title>
        <authorList>
            <person name="Ivanova A."/>
        </authorList>
    </citation>
    <scope>NUCLEOTIDE SEQUENCE</scope>
    <source>
        <strain evidence="1">Ch08T</strain>
    </source>
</reference>
<dbReference type="Gene3D" id="1.50.10.20">
    <property type="match status" value="2"/>
</dbReference>
<dbReference type="EMBL" id="CP155447">
    <property type="protein sequence ID" value="XBH02536.1"/>
    <property type="molecule type" value="Genomic_DNA"/>
</dbReference>
<organism evidence="1">
    <name type="scientific">Singulisphaera sp. Ch08</name>
    <dbReference type="NCBI Taxonomy" id="3120278"/>
    <lineage>
        <taxon>Bacteria</taxon>
        <taxon>Pseudomonadati</taxon>
        <taxon>Planctomycetota</taxon>
        <taxon>Planctomycetia</taxon>
        <taxon>Isosphaerales</taxon>
        <taxon>Isosphaeraceae</taxon>
        <taxon>Singulisphaera</taxon>
    </lineage>
</organism>
<dbReference type="PROSITE" id="PS51318">
    <property type="entry name" value="TAT"/>
    <property type="match status" value="1"/>
</dbReference>
<dbReference type="SUPFAM" id="SSF48239">
    <property type="entry name" value="Terpenoid cyclases/Protein prenyltransferases"/>
    <property type="match status" value="1"/>
</dbReference>
<dbReference type="CDD" id="cd00688">
    <property type="entry name" value="ISOPREN_C2_like"/>
    <property type="match status" value="1"/>
</dbReference>
<evidence type="ECO:0000313" key="1">
    <source>
        <dbReference type="EMBL" id="XBH02536.1"/>
    </source>
</evidence>
<sequence length="391" mass="41540">MRITRRSLLGRSLGVGAVGLLGLSTRPRSALALLIDDPAGPVAKGVAYLRPRQGEDGSWSGNRKEPGITALVVTALLRTKRVSPDEPAIVKALTFLEQYVGSKGGLSEAPHSVYSTSVALMAFHEANKGGRYQSIIKGSQEFLKASQYDDGEKKGPDDPHYGGLGYGGGNSRPDMSNTAFMMEALHDSGLPADDPALQKALIFVSRCQNLKSEFNDQPWAGKVNDGGFIYTSGPTAPRAGRAGPGREDEAAKARAEAKADAKALDGGFRSTAGMTYAGLKSMVYAGLKPDDTRVKAALGYIAKNYTLEENPGGGQRGLYYYYLMFARAMAALGKPTFTDASGKDHDWKAELAAALAKRQDASGAWVNNDDRFMEGDPNIVTSYALMALAAG</sequence>
<dbReference type="InterPro" id="IPR006311">
    <property type="entry name" value="TAT_signal"/>
</dbReference>
<dbReference type="RefSeq" id="WP_406695278.1">
    <property type="nucleotide sequence ID" value="NZ_CP155447.1"/>
</dbReference>
<dbReference type="AlphaFoldDB" id="A0AAU7CCV4"/>
<accession>A0AAU7CCV4</accession>
<dbReference type="InterPro" id="IPR008930">
    <property type="entry name" value="Terpenoid_cyclase/PrenylTrfase"/>
</dbReference>
<proteinExistence type="predicted"/>
<protein>
    <submittedName>
        <fullName evidence="1">Prenyltransferase/squalene oxidase repeat-containing protein</fullName>
    </submittedName>
</protein>